<proteinExistence type="predicted"/>
<feature type="compositionally biased region" description="Pro residues" evidence="1">
    <location>
        <begin position="7"/>
        <end position="20"/>
    </location>
</feature>
<dbReference type="AlphaFoldDB" id="A0A3P6GSH3"/>
<name>A0A3P6GSH3_BRAOL</name>
<sequence>MVLMVKVPPPSRCRPPPDTPPSKLLVVAFETLISIIPPEPPDPPDSFFILVHRLRPLASFSSDFHSSPLSDLAINSIGSAASGP</sequence>
<organism evidence="2">
    <name type="scientific">Brassica oleracea</name>
    <name type="common">Wild cabbage</name>
    <dbReference type="NCBI Taxonomy" id="3712"/>
    <lineage>
        <taxon>Eukaryota</taxon>
        <taxon>Viridiplantae</taxon>
        <taxon>Streptophyta</taxon>
        <taxon>Embryophyta</taxon>
        <taxon>Tracheophyta</taxon>
        <taxon>Spermatophyta</taxon>
        <taxon>Magnoliopsida</taxon>
        <taxon>eudicotyledons</taxon>
        <taxon>Gunneridae</taxon>
        <taxon>Pentapetalae</taxon>
        <taxon>rosids</taxon>
        <taxon>malvids</taxon>
        <taxon>Brassicales</taxon>
        <taxon>Brassicaceae</taxon>
        <taxon>Brassiceae</taxon>
        <taxon>Brassica</taxon>
    </lineage>
</organism>
<evidence type="ECO:0000256" key="1">
    <source>
        <dbReference type="SAM" id="MobiDB-lite"/>
    </source>
</evidence>
<feature type="region of interest" description="Disordered" evidence="1">
    <location>
        <begin position="1"/>
        <end position="20"/>
    </location>
</feature>
<protein>
    <submittedName>
        <fullName evidence="2">Uncharacterized protein</fullName>
    </submittedName>
</protein>
<accession>A0A3P6GSH3</accession>
<gene>
    <name evidence="2" type="ORF">BOLC6T38509H</name>
</gene>
<dbReference type="EMBL" id="LR031880">
    <property type="protein sequence ID" value="VDD63056.1"/>
    <property type="molecule type" value="Genomic_DNA"/>
</dbReference>
<reference evidence="2" key="1">
    <citation type="submission" date="2018-11" db="EMBL/GenBank/DDBJ databases">
        <authorList>
            <consortium name="Genoscope - CEA"/>
            <person name="William W."/>
        </authorList>
    </citation>
    <scope>NUCLEOTIDE SEQUENCE</scope>
</reference>
<evidence type="ECO:0000313" key="2">
    <source>
        <dbReference type="EMBL" id="VDD63056.1"/>
    </source>
</evidence>